<protein>
    <recommendedName>
        <fullName evidence="3">DUF3592 domain-containing protein</fullName>
    </recommendedName>
</protein>
<dbReference type="AlphaFoldDB" id="A0A9D1GVY8"/>
<accession>A0A9D1GVY8</accession>
<dbReference type="EMBL" id="DVLP01000057">
    <property type="protein sequence ID" value="HIT74339.1"/>
    <property type="molecule type" value="Genomic_DNA"/>
</dbReference>
<reference evidence="1" key="1">
    <citation type="submission" date="2020-10" db="EMBL/GenBank/DDBJ databases">
        <authorList>
            <person name="Gilroy R."/>
        </authorList>
    </citation>
    <scope>NUCLEOTIDE SEQUENCE</scope>
    <source>
        <strain evidence="1">ChiGjej1B1-24693</strain>
    </source>
</reference>
<evidence type="ECO:0000313" key="2">
    <source>
        <dbReference type="Proteomes" id="UP000886842"/>
    </source>
</evidence>
<comment type="caution">
    <text evidence="1">The sequence shown here is derived from an EMBL/GenBank/DDBJ whole genome shotgun (WGS) entry which is preliminary data.</text>
</comment>
<name>A0A9D1GVY8_9ACTN</name>
<evidence type="ECO:0000313" key="1">
    <source>
        <dbReference type="EMBL" id="HIT74339.1"/>
    </source>
</evidence>
<dbReference type="Proteomes" id="UP000886842">
    <property type="component" value="Unassembled WGS sequence"/>
</dbReference>
<gene>
    <name evidence="1" type="ORF">IAA98_01985</name>
</gene>
<evidence type="ECO:0008006" key="3">
    <source>
        <dbReference type="Google" id="ProtNLM"/>
    </source>
</evidence>
<proteinExistence type="predicted"/>
<reference evidence="1" key="2">
    <citation type="journal article" date="2021" name="PeerJ">
        <title>Extensive microbial diversity within the chicken gut microbiome revealed by metagenomics and culture.</title>
        <authorList>
            <person name="Gilroy R."/>
            <person name="Ravi A."/>
            <person name="Getino M."/>
            <person name="Pursley I."/>
            <person name="Horton D.L."/>
            <person name="Alikhan N.F."/>
            <person name="Baker D."/>
            <person name="Gharbi K."/>
            <person name="Hall N."/>
            <person name="Watson M."/>
            <person name="Adriaenssens E.M."/>
            <person name="Foster-Nyarko E."/>
            <person name="Jarju S."/>
            <person name="Secka A."/>
            <person name="Antonio M."/>
            <person name="Oren A."/>
            <person name="Chaudhuri R.R."/>
            <person name="La Ragione R."/>
            <person name="Hildebrand F."/>
            <person name="Pallen M.J."/>
        </authorList>
    </citation>
    <scope>NUCLEOTIDE SEQUENCE</scope>
    <source>
        <strain evidence="1">ChiGjej1B1-24693</strain>
    </source>
</reference>
<sequence length="132" mass="13987">MDTQLPVVLTVTLALACLVAAVRIGLRFAAAGHRNALELARGRQVRRTGTCVRAEVLAVHALGDLEVQVLAEFETPGGRRIATGRIGLAEPLPTKAPEVGDLVRVWYLGEGGSDDEVQMDHDLDPAELAVAA</sequence>
<organism evidence="1 2">
    <name type="scientific">Candidatus Avipropionibacterium avicola</name>
    <dbReference type="NCBI Taxonomy" id="2840701"/>
    <lineage>
        <taxon>Bacteria</taxon>
        <taxon>Bacillati</taxon>
        <taxon>Actinomycetota</taxon>
        <taxon>Actinomycetes</taxon>
        <taxon>Propionibacteriales</taxon>
        <taxon>Propionibacteriaceae</taxon>
        <taxon>Propionibacteriaceae incertae sedis</taxon>
        <taxon>Candidatus Avipropionibacterium</taxon>
    </lineage>
</organism>